<keyword evidence="5 16" id="KW-0812">Transmembrane</keyword>
<dbReference type="GO" id="GO:0009916">
    <property type="term" value="F:alternative oxidase activity"/>
    <property type="evidence" value="ECO:0007669"/>
    <property type="project" value="UniProtKB-UniRule"/>
</dbReference>
<feature type="transmembrane region" description="Helical" evidence="17">
    <location>
        <begin position="518"/>
        <end position="537"/>
    </location>
</feature>
<evidence type="ECO:0000313" key="19">
    <source>
        <dbReference type="Proteomes" id="UP000326757"/>
    </source>
</evidence>
<evidence type="ECO:0000256" key="7">
    <source>
        <dbReference type="ARBA" id="ARBA00022792"/>
    </source>
</evidence>
<keyword evidence="11 16" id="KW-0560">Oxidoreductase</keyword>
<dbReference type="GO" id="GO:0046872">
    <property type="term" value="F:metal ion binding"/>
    <property type="evidence" value="ECO:0007669"/>
    <property type="project" value="UniProtKB-UniRule"/>
</dbReference>
<sequence length="544" mass="63211">MGSESPSNMLDDDIFTAMSDKGCTVHCTNPSRWGVTKKVQPSHSVPFLLRSLKISLGLKAAQDLFIPCFLLRGRNERNWTSWVRVAYLVSYVLSTKLPNFTSAYHIHTFYWYHHSEIKRLNSILFTYKSLPMYVTRVSTRPLTNQSAAQLSKAAAFFAQSYGLSSTKCTAHVPPRRAFTSGSKIQVKGRDLFPEPEHGQIKRTEPAWPHPPYTAEQMRSKVYFAHRKPRDFSDRVALTMVRFLRWCTDFATGYKHNVEAPKTASDSNAVTATKPYQMSERKWLIRYVFLESVAGVPGMVAGMLRHLRSLRGLKRDNGWIETLLEEAYNERMHLLTFLKMYEPGLFMRTMILGAQGVFFNSFFICYLFSPKTCHRFVGYLEEEAVLTYTLSIQDLENGHLPKWADPNFKAPDLAIEYWGMPEGNRSMRDLLYYIRADEAKHREVNHTLGNLKQDEDPNPFVSVYGKEVAEKPGKGIESLRPLGWEREENFWHGMYKIDWLIPLCSLCEIWSWGREEKHFWRFFFLFFLRVVGVTMVGLEGMRIWW</sequence>
<comment type="caution">
    <text evidence="18">The sequence shown here is derived from an EMBL/GenBank/DDBJ whole genome shotgun (WGS) entry which is preliminary data.</text>
</comment>
<evidence type="ECO:0000256" key="5">
    <source>
        <dbReference type="ARBA" id="ARBA00022692"/>
    </source>
</evidence>
<dbReference type="GO" id="GO:0005743">
    <property type="term" value="C:mitochondrial inner membrane"/>
    <property type="evidence" value="ECO:0007669"/>
    <property type="project" value="UniProtKB-SubCell"/>
</dbReference>
<dbReference type="GO" id="GO:0098803">
    <property type="term" value="C:respiratory chain complex"/>
    <property type="evidence" value="ECO:0007669"/>
    <property type="project" value="UniProtKB-UniRule"/>
</dbReference>
<reference evidence="18 19" key="1">
    <citation type="submission" date="2019-06" db="EMBL/GenBank/DDBJ databases">
        <title>Genome Sequence of the Brown Rot Fungal Pathogen Monilinia laxa.</title>
        <authorList>
            <person name="De Miccolis Angelini R.M."/>
            <person name="Landi L."/>
            <person name="Abate D."/>
            <person name="Pollastro S."/>
            <person name="Romanazzi G."/>
            <person name="Faretra F."/>
        </authorList>
    </citation>
    <scope>NUCLEOTIDE SEQUENCE [LARGE SCALE GENOMIC DNA]</scope>
    <source>
        <strain evidence="18 19">Mlax316</strain>
    </source>
</reference>
<evidence type="ECO:0000256" key="4">
    <source>
        <dbReference type="ARBA" id="ARBA00022660"/>
    </source>
</evidence>
<keyword evidence="3" id="KW-0813">Transport</keyword>
<feature type="transmembrane region" description="Helical" evidence="17">
    <location>
        <begin position="344"/>
        <end position="367"/>
    </location>
</feature>
<gene>
    <name evidence="18" type="ORF">EYC80_001202</name>
</gene>
<accession>A0A5N6K9E7</accession>
<protein>
    <recommendedName>
        <fullName evidence="16">Alternative oxidase</fullName>
        <ecNumber evidence="16">1.-.-.-</ecNumber>
    </recommendedName>
</protein>
<evidence type="ECO:0000256" key="13">
    <source>
        <dbReference type="ARBA" id="ARBA00023128"/>
    </source>
</evidence>
<dbReference type="EMBL" id="VIGI01000006">
    <property type="protein sequence ID" value="KAB8299081.1"/>
    <property type="molecule type" value="Genomic_DNA"/>
</dbReference>
<dbReference type="OrthoDB" id="16906at2759"/>
<comment type="similarity">
    <text evidence="2 16">Belongs to the alternative oxidase family.</text>
</comment>
<keyword evidence="9 16" id="KW-0249">Electron transport</keyword>
<evidence type="ECO:0000256" key="15">
    <source>
        <dbReference type="ARBA" id="ARBA00025285"/>
    </source>
</evidence>
<evidence type="ECO:0000256" key="14">
    <source>
        <dbReference type="ARBA" id="ARBA00023136"/>
    </source>
</evidence>
<evidence type="ECO:0000256" key="3">
    <source>
        <dbReference type="ARBA" id="ARBA00022448"/>
    </source>
</evidence>
<dbReference type="EC" id="1.-.-.-" evidence="16"/>
<dbReference type="InterPro" id="IPR038659">
    <property type="entry name" value="AOX_sf"/>
</dbReference>
<organism evidence="18 19">
    <name type="scientific">Monilinia laxa</name>
    <name type="common">Brown rot fungus</name>
    <name type="synonym">Sclerotinia laxa</name>
    <dbReference type="NCBI Taxonomy" id="61186"/>
    <lineage>
        <taxon>Eukaryota</taxon>
        <taxon>Fungi</taxon>
        <taxon>Dikarya</taxon>
        <taxon>Ascomycota</taxon>
        <taxon>Pezizomycotina</taxon>
        <taxon>Leotiomycetes</taxon>
        <taxon>Helotiales</taxon>
        <taxon>Sclerotiniaceae</taxon>
        <taxon>Monilinia</taxon>
    </lineage>
</organism>
<dbReference type="Gene3D" id="1.20.1260.140">
    <property type="entry name" value="Alternative oxidase"/>
    <property type="match status" value="1"/>
</dbReference>
<keyword evidence="4 16" id="KW-0679">Respiratory chain</keyword>
<dbReference type="CDD" id="cd01053">
    <property type="entry name" value="AOX"/>
    <property type="match status" value="1"/>
</dbReference>
<keyword evidence="8" id="KW-0809">Transit peptide</keyword>
<comment type="subcellular location">
    <subcellularLocation>
        <location evidence="1">Mitochondrion inner membrane</location>
        <topology evidence="1">Multi-pass membrane protein</topology>
        <orientation evidence="1">Matrix side</orientation>
    </subcellularLocation>
</comment>
<evidence type="ECO:0000256" key="6">
    <source>
        <dbReference type="ARBA" id="ARBA00022723"/>
    </source>
</evidence>
<comment type="function">
    <text evidence="15">Catalyzes cyanide-resistant oxygen consumption. May increase respiration when the cytochrome respiratory pathway is restricted, or in response to low temperatures.</text>
</comment>
<dbReference type="PANTHER" id="PTHR31803">
    <property type="entry name" value="ALTERNATIVE OXIDASE"/>
    <property type="match status" value="1"/>
</dbReference>
<evidence type="ECO:0000256" key="12">
    <source>
        <dbReference type="ARBA" id="ARBA00023004"/>
    </source>
</evidence>
<evidence type="ECO:0000256" key="16">
    <source>
        <dbReference type="RuleBase" id="RU003779"/>
    </source>
</evidence>
<keyword evidence="12 16" id="KW-0408">Iron</keyword>
<keyword evidence="19" id="KW-1185">Reference proteome</keyword>
<keyword evidence="10 17" id="KW-1133">Transmembrane helix</keyword>
<dbReference type="GO" id="GO:0010230">
    <property type="term" value="P:alternative respiration"/>
    <property type="evidence" value="ECO:0007669"/>
    <property type="project" value="TreeGrafter"/>
</dbReference>
<evidence type="ECO:0000313" key="18">
    <source>
        <dbReference type="EMBL" id="KAB8299081.1"/>
    </source>
</evidence>
<name>A0A5N6K9E7_MONLA</name>
<evidence type="ECO:0000256" key="2">
    <source>
        <dbReference type="ARBA" id="ARBA00008388"/>
    </source>
</evidence>
<dbReference type="InterPro" id="IPR002680">
    <property type="entry name" value="AOX"/>
</dbReference>
<evidence type="ECO:0000256" key="17">
    <source>
        <dbReference type="SAM" id="Phobius"/>
    </source>
</evidence>
<comment type="cofactor">
    <cofactor evidence="16">
        <name>Fe cation</name>
        <dbReference type="ChEBI" id="CHEBI:24875"/>
    </cofactor>
    <text evidence="16">Binds 2 iron ions per subunit.</text>
</comment>
<dbReference type="AlphaFoldDB" id="A0A5N6K9E7"/>
<evidence type="ECO:0000256" key="10">
    <source>
        <dbReference type="ARBA" id="ARBA00022989"/>
    </source>
</evidence>
<evidence type="ECO:0000256" key="11">
    <source>
        <dbReference type="ARBA" id="ARBA00023002"/>
    </source>
</evidence>
<evidence type="ECO:0000256" key="1">
    <source>
        <dbReference type="ARBA" id="ARBA00004292"/>
    </source>
</evidence>
<dbReference type="Pfam" id="PF01786">
    <property type="entry name" value="AOX"/>
    <property type="match status" value="1"/>
</dbReference>
<proteinExistence type="inferred from homology"/>
<keyword evidence="7" id="KW-0999">Mitochondrion inner membrane</keyword>
<evidence type="ECO:0000256" key="9">
    <source>
        <dbReference type="ARBA" id="ARBA00022982"/>
    </source>
</evidence>
<evidence type="ECO:0000256" key="8">
    <source>
        <dbReference type="ARBA" id="ARBA00022946"/>
    </source>
</evidence>
<keyword evidence="6 16" id="KW-0479">Metal-binding</keyword>
<dbReference type="Proteomes" id="UP000326757">
    <property type="component" value="Unassembled WGS sequence"/>
</dbReference>
<keyword evidence="13" id="KW-0496">Mitochondrion</keyword>
<dbReference type="FunFam" id="1.20.1260.140:FF:000002">
    <property type="entry name" value="Alternative oxidase"/>
    <property type="match status" value="1"/>
</dbReference>
<dbReference type="PANTHER" id="PTHR31803:SF3">
    <property type="entry name" value="ALTERNATIVE OXIDASE"/>
    <property type="match status" value="1"/>
</dbReference>
<keyword evidence="14 16" id="KW-0472">Membrane</keyword>